<sequence length="169" mass="18709">MIVIISTICCSTLAPLYSFNHLFLLLSLIQPFTTLCLFFQTVYCSLPPPLCSSNCLPLSTSSVYPNVFHSLSLPTPPLFLQLFTTLHLFCSSNCFPLSVSPYSSSPPPTVYLSPPLLFFQLFSTLCLSLLLSLPPTVYHSPPLLNSFVTSSSLFHQSIISLLLFPSLFF</sequence>
<comment type="caution">
    <text evidence="2">The sequence shown here is derived from an EMBL/GenBank/DDBJ whole genome shotgun (WGS) entry which is preliminary data.</text>
</comment>
<protein>
    <submittedName>
        <fullName evidence="2">Uncharacterized protein</fullName>
    </submittedName>
</protein>
<feature type="transmembrane region" description="Helical" evidence="1">
    <location>
        <begin position="111"/>
        <end position="131"/>
    </location>
</feature>
<gene>
    <name evidence="2" type="ORF">SPHA_29843</name>
</gene>
<accession>A0A812C201</accession>
<proteinExistence type="predicted"/>
<dbReference type="AlphaFoldDB" id="A0A812C201"/>
<dbReference type="Proteomes" id="UP000597762">
    <property type="component" value="Unassembled WGS sequence"/>
</dbReference>
<feature type="transmembrane region" description="Helical" evidence="1">
    <location>
        <begin position="143"/>
        <end position="164"/>
    </location>
</feature>
<dbReference type="EMBL" id="CAHIKZ030001197">
    <property type="protein sequence ID" value="CAE1255842.1"/>
    <property type="molecule type" value="Genomic_DNA"/>
</dbReference>
<keyword evidence="1" id="KW-0472">Membrane</keyword>
<keyword evidence="1" id="KW-0812">Transmembrane</keyword>
<feature type="transmembrane region" description="Helical" evidence="1">
    <location>
        <begin position="22"/>
        <end position="43"/>
    </location>
</feature>
<evidence type="ECO:0000313" key="2">
    <source>
        <dbReference type="EMBL" id="CAE1255842.1"/>
    </source>
</evidence>
<organism evidence="2 3">
    <name type="scientific">Acanthosepion pharaonis</name>
    <name type="common">Pharaoh cuttlefish</name>
    <name type="synonym">Sepia pharaonis</name>
    <dbReference type="NCBI Taxonomy" id="158019"/>
    <lineage>
        <taxon>Eukaryota</taxon>
        <taxon>Metazoa</taxon>
        <taxon>Spiralia</taxon>
        <taxon>Lophotrochozoa</taxon>
        <taxon>Mollusca</taxon>
        <taxon>Cephalopoda</taxon>
        <taxon>Coleoidea</taxon>
        <taxon>Decapodiformes</taxon>
        <taxon>Sepiida</taxon>
        <taxon>Sepiina</taxon>
        <taxon>Sepiidae</taxon>
        <taxon>Acanthosepion</taxon>
    </lineage>
</organism>
<keyword evidence="1" id="KW-1133">Transmembrane helix</keyword>
<evidence type="ECO:0000256" key="1">
    <source>
        <dbReference type="SAM" id="Phobius"/>
    </source>
</evidence>
<keyword evidence="3" id="KW-1185">Reference proteome</keyword>
<evidence type="ECO:0000313" key="3">
    <source>
        <dbReference type="Proteomes" id="UP000597762"/>
    </source>
</evidence>
<name>A0A812C201_ACAPH</name>
<reference evidence="2" key="1">
    <citation type="submission" date="2021-01" db="EMBL/GenBank/DDBJ databases">
        <authorList>
            <person name="Li R."/>
            <person name="Bekaert M."/>
        </authorList>
    </citation>
    <scope>NUCLEOTIDE SEQUENCE</scope>
    <source>
        <strain evidence="2">Farmed</strain>
    </source>
</reference>